<reference evidence="4" key="1">
    <citation type="submission" date="2021-01" db="EMBL/GenBank/DDBJ databases">
        <authorList>
            <person name="Kaushik A."/>
        </authorList>
    </citation>
    <scope>NUCLEOTIDE SEQUENCE</scope>
    <source>
        <strain evidence="4">Type strain: AG8-Rh-89/</strain>
    </source>
</reference>
<comment type="caution">
    <text evidence="4">The sequence shown here is derived from an EMBL/GenBank/DDBJ whole genome shotgun (WGS) entry which is preliminary data.</text>
</comment>
<comment type="subcellular location">
    <subcellularLocation>
        <location evidence="1">Mitochondrion</location>
    </subcellularLocation>
</comment>
<feature type="region of interest" description="Disordered" evidence="3">
    <location>
        <begin position="205"/>
        <end position="225"/>
    </location>
</feature>
<evidence type="ECO:0000313" key="4">
    <source>
        <dbReference type="EMBL" id="CAE6420427.1"/>
    </source>
</evidence>
<proteinExistence type="predicted"/>
<evidence type="ECO:0000256" key="3">
    <source>
        <dbReference type="SAM" id="MobiDB-lite"/>
    </source>
</evidence>
<evidence type="ECO:0008006" key="6">
    <source>
        <dbReference type="Google" id="ProtNLM"/>
    </source>
</evidence>
<dbReference type="AlphaFoldDB" id="A0A8H2X880"/>
<sequence length="832" mass="92596">MQTSPLQLITSSTRTCERPRIVNPQRLPARFADIVAGIARTRRILVLCGDPALAGTGLSPLDQSLTVQNGPDTRRISLLGLIQETAKERPENLPSSRLAMYNHLMADRRIAARLARRNVFIDFLERLCELDRLSKCLTTSIDGIESQLSEVLSDVMVPLHGDNRILRCASRGCKGVSEKGTIALDNEMLFRRPIPCSECTASYKKTNKQRRTGNEASRSLRPAVQHHISLSFTPVEMHIDEDDADQGDEYVDQPDTAPASGHGKNTMVSSGKAPAKTHNPTTGGQPKKSTRPRRQAPTELPEIDPKRIKDFHCDSKLLLIVGAQSKDPDLLNLTRDLAMSVHDGDGAVIYIDSVALPGAQYDHIDIQLQADIQETLGEVLRQMPRLQDLGEGEVEAAYPDADFWFDMIQNDIPVRLTQQEKPYDGAHCCHCGCGITDYLAQCIKCSDHYCYRQLQADDSEDDGSEDEGLKPKRGEQEAARAACSSSPPTYPAGSIPPNAEAPGNHGVQDIVETFPYHEACIGFNMLSLICPRPPLAEATRSFVCPYCWNHGERGLYPCVLEAVKLQHLDEKEDVFQDLRWDKGTYQVTAVYITHGLAGEQGYQLNNSQALRPAELLTQTLRIAQKVLKGASSSSVFLFSCGHPLHQPSLVLELCDWVNRETSPGTLIGCMNKKLCPVYMFTMFSKLTQLLADETEQPALVVRNTWLRDSIAFSHSDLLYLARDRPAELWLYAPFQSRPLGRPLPSLLNVCPCSARRENDGLSDITKRQRKVWKVEHDGAPGKELRMVKVKAKCRVCRQLWLLPQEALEGRLIRVNGVYGAIVPYFAETTSVQ</sequence>
<dbReference type="EMBL" id="CAJMWZ010000508">
    <property type="protein sequence ID" value="CAE6420427.1"/>
    <property type="molecule type" value="Genomic_DNA"/>
</dbReference>
<dbReference type="Gene3D" id="3.40.50.1220">
    <property type="entry name" value="TPP-binding domain"/>
    <property type="match status" value="1"/>
</dbReference>
<name>A0A8H2X880_9AGAM</name>
<dbReference type="InterPro" id="IPR029035">
    <property type="entry name" value="DHS-like_NAD/FAD-binding_dom"/>
</dbReference>
<organism evidence="4 5">
    <name type="scientific">Rhizoctonia solani</name>
    <dbReference type="NCBI Taxonomy" id="456999"/>
    <lineage>
        <taxon>Eukaryota</taxon>
        <taxon>Fungi</taxon>
        <taxon>Dikarya</taxon>
        <taxon>Basidiomycota</taxon>
        <taxon>Agaricomycotina</taxon>
        <taxon>Agaricomycetes</taxon>
        <taxon>Cantharellales</taxon>
        <taxon>Ceratobasidiaceae</taxon>
        <taxon>Rhizoctonia</taxon>
    </lineage>
</organism>
<keyword evidence="2" id="KW-0496">Mitochondrion</keyword>
<dbReference type="Proteomes" id="UP000663850">
    <property type="component" value="Unassembled WGS sequence"/>
</dbReference>
<evidence type="ECO:0000256" key="2">
    <source>
        <dbReference type="ARBA" id="ARBA00023128"/>
    </source>
</evidence>
<feature type="compositionally biased region" description="Basic and acidic residues" evidence="3">
    <location>
        <begin position="467"/>
        <end position="478"/>
    </location>
</feature>
<evidence type="ECO:0000256" key="1">
    <source>
        <dbReference type="ARBA" id="ARBA00004173"/>
    </source>
</evidence>
<evidence type="ECO:0000313" key="5">
    <source>
        <dbReference type="Proteomes" id="UP000663850"/>
    </source>
</evidence>
<protein>
    <recommendedName>
        <fullName evidence="6">Deacetylase sirtuin-type domain-containing protein</fullName>
    </recommendedName>
</protein>
<feature type="compositionally biased region" description="Acidic residues" evidence="3">
    <location>
        <begin position="457"/>
        <end position="466"/>
    </location>
</feature>
<feature type="region of interest" description="Disordered" evidence="3">
    <location>
        <begin position="245"/>
        <end position="302"/>
    </location>
</feature>
<accession>A0A8H2X880</accession>
<dbReference type="SUPFAM" id="SSF52467">
    <property type="entry name" value="DHS-like NAD/FAD-binding domain"/>
    <property type="match status" value="1"/>
</dbReference>
<feature type="region of interest" description="Disordered" evidence="3">
    <location>
        <begin position="457"/>
        <end position="506"/>
    </location>
</feature>
<gene>
    <name evidence="4" type="ORF">RDB_LOCUS9285</name>
</gene>
<dbReference type="GO" id="GO:0005739">
    <property type="term" value="C:mitochondrion"/>
    <property type="evidence" value="ECO:0007669"/>
    <property type="project" value="UniProtKB-SubCell"/>
</dbReference>